<name>A0A0D7WEB9_9FLAO</name>
<dbReference type="PANTHER" id="PTHR39639:SF1">
    <property type="entry name" value="DUF262 DOMAIN-CONTAINING PROTEIN"/>
    <property type="match status" value="1"/>
</dbReference>
<dbReference type="AlphaFoldDB" id="A0A0D7WEB9"/>
<dbReference type="PATRIC" id="fig|1435349.4.peg.2070"/>
<evidence type="ECO:0000313" key="3">
    <source>
        <dbReference type="Proteomes" id="UP000032578"/>
    </source>
</evidence>
<reference evidence="2 3" key="1">
    <citation type="submission" date="2014-11" db="EMBL/GenBank/DDBJ databases">
        <title>Tamlana sedimentorum sp. nov., isolated from shallow sand sediments of the Sea of Japan.</title>
        <authorList>
            <person name="Romanenko L.A."/>
        </authorList>
    </citation>
    <scope>NUCLEOTIDE SEQUENCE [LARGE SCALE GENOMIC DNA]</scope>
    <source>
        <strain evidence="2 3">JCM 19808</strain>
    </source>
</reference>
<dbReference type="Pfam" id="PF03235">
    <property type="entry name" value="GmrSD_N"/>
    <property type="match status" value="1"/>
</dbReference>
<dbReference type="Proteomes" id="UP000032578">
    <property type="component" value="Unassembled WGS sequence"/>
</dbReference>
<proteinExistence type="predicted"/>
<sequence>MNRRQNFQTIAWFNDLYNRELLDLDPPYQRRSVWTQTFRDYFIETLLLDYPAPTIFLYEEISGTGVTTYNVVDGKQRLTCIFAFINNEFPVPESCPIEDIRGVYFQEFNGDLKNKFWSYTFSVEYLPTNNESIINNIFDRINRNVAKLTSQELRHAKYSGDFITVSEDLTVWMNDKLPVNFPQIAKRSRSQMKDVELTAQILLRLENEPKGFNTNELDIAFGNRDDNWEDKDEIEELFKTIINIVNNILSDDPDNILTRSRLKNQADFYSLIGALHVLIQQDNLPELNDMKARLTTFVNHEPTDESSNDINLYYEYARVASNRTLARKERENILIKVLLNQIEY</sequence>
<evidence type="ECO:0000259" key="1">
    <source>
        <dbReference type="Pfam" id="PF03235"/>
    </source>
</evidence>
<feature type="domain" description="GmrSD restriction endonucleases N-terminal" evidence="1">
    <location>
        <begin position="15"/>
        <end position="158"/>
    </location>
</feature>
<comment type="caution">
    <text evidence="2">The sequence shown here is derived from an EMBL/GenBank/DDBJ whole genome shotgun (WGS) entry which is preliminary data.</text>
</comment>
<dbReference type="STRING" id="1435349.PW52_05575"/>
<dbReference type="OrthoDB" id="9764212at2"/>
<protein>
    <recommendedName>
        <fullName evidence="1">GmrSD restriction endonucleases N-terminal domain-containing protein</fullName>
    </recommendedName>
</protein>
<gene>
    <name evidence="2" type="ORF">PW52_05575</name>
</gene>
<dbReference type="InterPro" id="IPR004919">
    <property type="entry name" value="GmrSD_N"/>
</dbReference>
<dbReference type="RefSeq" id="WP_044631946.1">
    <property type="nucleotide sequence ID" value="NZ_JTDW01000004.1"/>
</dbReference>
<keyword evidence="3" id="KW-1185">Reference proteome</keyword>
<evidence type="ECO:0000313" key="2">
    <source>
        <dbReference type="EMBL" id="KJD36087.1"/>
    </source>
</evidence>
<dbReference type="EMBL" id="JTDW01000004">
    <property type="protein sequence ID" value="KJD36087.1"/>
    <property type="molecule type" value="Genomic_DNA"/>
</dbReference>
<accession>A0A0D7WEB9</accession>
<dbReference type="PANTHER" id="PTHR39639">
    <property type="entry name" value="CHROMOSOME 16, WHOLE GENOME SHOTGUN SEQUENCE"/>
    <property type="match status" value="1"/>
</dbReference>
<organism evidence="2 3">
    <name type="scientific">Neotamlana sedimentorum</name>
    <dbReference type="NCBI Taxonomy" id="1435349"/>
    <lineage>
        <taxon>Bacteria</taxon>
        <taxon>Pseudomonadati</taxon>
        <taxon>Bacteroidota</taxon>
        <taxon>Flavobacteriia</taxon>
        <taxon>Flavobacteriales</taxon>
        <taxon>Flavobacteriaceae</taxon>
        <taxon>Neotamlana</taxon>
    </lineage>
</organism>